<gene>
    <name evidence="2" type="ORF">CcCBS67573_g02605</name>
</gene>
<evidence type="ECO:0000313" key="2">
    <source>
        <dbReference type="EMBL" id="TPX76115.1"/>
    </source>
</evidence>
<protein>
    <recommendedName>
        <fullName evidence="4">Glyoxalase-like domain-containing protein</fullName>
    </recommendedName>
</protein>
<evidence type="ECO:0008006" key="4">
    <source>
        <dbReference type="Google" id="ProtNLM"/>
    </source>
</evidence>
<evidence type="ECO:0000256" key="1">
    <source>
        <dbReference type="SAM" id="MobiDB-lite"/>
    </source>
</evidence>
<dbReference type="InterPro" id="IPR029068">
    <property type="entry name" value="Glyas_Bleomycin-R_OHBP_Dase"/>
</dbReference>
<feature type="region of interest" description="Disordered" evidence="1">
    <location>
        <begin position="182"/>
        <end position="203"/>
    </location>
</feature>
<keyword evidence="3" id="KW-1185">Reference proteome</keyword>
<evidence type="ECO:0000313" key="3">
    <source>
        <dbReference type="Proteomes" id="UP000320333"/>
    </source>
</evidence>
<sequence length="275" mass="29456">MPQQQTNVPNRRGKPPAMLRCEKLIEITVADNPSAWTAAGFKVHQHPMPHRDPFVQVGQVTINLIGGHGGIVSWAFESSPAHNAEMGFIVDGLATTLVSARDEERHDLMKPFLASIQSAPLNNPNGVTGLDHIVIGSKNASRTIGMLAMLGIHPRAPALERNGKRYWFFKSGDVAIELIEKTSSSSSSSSSSTTPTDTVIANPEGSQDGAKFWGLAFACTDVDTLAAGSQLMRSKPRDAIQGKGRRICILDHEKAGISTNVAFITPPSATLPSKL</sequence>
<dbReference type="Gene3D" id="3.10.180.10">
    <property type="entry name" value="2,3-Dihydroxybiphenyl 1,2-Dioxygenase, domain 1"/>
    <property type="match status" value="1"/>
</dbReference>
<reference evidence="2 3" key="1">
    <citation type="journal article" date="2019" name="Sci. Rep.">
        <title>Comparative genomics of chytrid fungi reveal insights into the obligate biotrophic and pathogenic lifestyle of Synchytrium endobioticum.</title>
        <authorList>
            <person name="van de Vossenberg B.T.L.H."/>
            <person name="Warris S."/>
            <person name="Nguyen H.D.T."/>
            <person name="van Gent-Pelzer M.P.E."/>
            <person name="Joly D.L."/>
            <person name="van de Geest H.C."/>
            <person name="Bonants P.J.M."/>
            <person name="Smith D.S."/>
            <person name="Levesque C.A."/>
            <person name="van der Lee T.A.J."/>
        </authorList>
    </citation>
    <scope>NUCLEOTIDE SEQUENCE [LARGE SCALE GENOMIC DNA]</scope>
    <source>
        <strain evidence="2 3">CBS 675.73</strain>
    </source>
</reference>
<organism evidence="2 3">
    <name type="scientific">Chytriomyces confervae</name>
    <dbReference type="NCBI Taxonomy" id="246404"/>
    <lineage>
        <taxon>Eukaryota</taxon>
        <taxon>Fungi</taxon>
        <taxon>Fungi incertae sedis</taxon>
        <taxon>Chytridiomycota</taxon>
        <taxon>Chytridiomycota incertae sedis</taxon>
        <taxon>Chytridiomycetes</taxon>
        <taxon>Chytridiales</taxon>
        <taxon>Chytriomycetaceae</taxon>
        <taxon>Chytriomyces</taxon>
    </lineage>
</organism>
<dbReference type="AlphaFoldDB" id="A0A507FKF9"/>
<dbReference type="Proteomes" id="UP000320333">
    <property type="component" value="Unassembled WGS sequence"/>
</dbReference>
<dbReference type="SUPFAM" id="SSF54593">
    <property type="entry name" value="Glyoxalase/Bleomycin resistance protein/Dihydroxybiphenyl dioxygenase"/>
    <property type="match status" value="1"/>
</dbReference>
<name>A0A507FKF9_9FUNG</name>
<accession>A0A507FKF9</accession>
<feature type="compositionally biased region" description="Low complexity" evidence="1">
    <location>
        <begin position="182"/>
        <end position="194"/>
    </location>
</feature>
<comment type="caution">
    <text evidence="2">The sequence shown here is derived from an EMBL/GenBank/DDBJ whole genome shotgun (WGS) entry which is preliminary data.</text>
</comment>
<proteinExistence type="predicted"/>
<dbReference type="OrthoDB" id="2129824at2759"/>
<dbReference type="EMBL" id="QEAP01000057">
    <property type="protein sequence ID" value="TPX76115.1"/>
    <property type="molecule type" value="Genomic_DNA"/>
</dbReference>